<feature type="compositionally biased region" description="Gly residues" evidence="1">
    <location>
        <begin position="12"/>
        <end position="21"/>
    </location>
</feature>
<keyword evidence="2" id="KW-0808">Transferase</keyword>
<organism evidence="2 3">
    <name type="scientific">Striga asiatica</name>
    <name type="common">Asiatic witchweed</name>
    <name type="synonym">Buchnera asiatica</name>
    <dbReference type="NCBI Taxonomy" id="4170"/>
    <lineage>
        <taxon>Eukaryota</taxon>
        <taxon>Viridiplantae</taxon>
        <taxon>Streptophyta</taxon>
        <taxon>Embryophyta</taxon>
        <taxon>Tracheophyta</taxon>
        <taxon>Spermatophyta</taxon>
        <taxon>Magnoliopsida</taxon>
        <taxon>eudicotyledons</taxon>
        <taxon>Gunneridae</taxon>
        <taxon>Pentapetalae</taxon>
        <taxon>asterids</taxon>
        <taxon>lamiids</taxon>
        <taxon>Lamiales</taxon>
        <taxon>Orobanchaceae</taxon>
        <taxon>Buchnereae</taxon>
        <taxon>Striga</taxon>
    </lineage>
</organism>
<dbReference type="Proteomes" id="UP000325081">
    <property type="component" value="Unassembled WGS sequence"/>
</dbReference>
<feature type="region of interest" description="Disordered" evidence="1">
    <location>
        <begin position="50"/>
        <end position="81"/>
    </location>
</feature>
<feature type="compositionally biased region" description="Polar residues" evidence="1">
    <location>
        <begin position="51"/>
        <end position="81"/>
    </location>
</feature>
<feature type="region of interest" description="Disordered" evidence="1">
    <location>
        <begin position="1"/>
        <end position="21"/>
    </location>
</feature>
<gene>
    <name evidence="2" type="ORF">STAS_29258</name>
</gene>
<accession>A0A5A7R280</accession>
<reference evidence="3" key="1">
    <citation type="journal article" date="2019" name="Curr. Biol.">
        <title>Genome Sequence of Striga asiatica Provides Insight into the Evolution of Plant Parasitism.</title>
        <authorList>
            <person name="Yoshida S."/>
            <person name="Kim S."/>
            <person name="Wafula E.K."/>
            <person name="Tanskanen J."/>
            <person name="Kim Y.M."/>
            <person name="Honaas L."/>
            <person name="Yang Z."/>
            <person name="Spallek T."/>
            <person name="Conn C.E."/>
            <person name="Ichihashi Y."/>
            <person name="Cheong K."/>
            <person name="Cui S."/>
            <person name="Der J.P."/>
            <person name="Gundlach H."/>
            <person name="Jiao Y."/>
            <person name="Hori C."/>
            <person name="Ishida J.K."/>
            <person name="Kasahara H."/>
            <person name="Kiba T."/>
            <person name="Kim M.S."/>
            <person name="Koo N."/>
            <person name="Laohavisit A."/>
            <person name="Lee Y.H."/>
            <person name="Lumba S."/>
            <person name="McCourt P."/>
            <person name="Mortimer J.C."/>
            <person name="Mutuku J.M."/>
            <person name="Nomura T."/>
            <person name="Sasaki-Sekimoto Y."/>
            <person name="Seto Y."/>
            <person name="Wang Y."/>
            <person name="Wakatake T."/>
            <person name="Sakakibara H."/>
            <person name="Demura T."/>
            <person name="Yamaguchi S."/>
            <person name="Yoneyama K."/>
            <person name="Manabe R.I."/>
            <person name="Nelson D.C."/>
            <person name="Schulman A.H."/>
            <person name="Timko M.P."/>
            <person name="dePamphilis C.W."/>
            <person name="Choi D."/>
            <person name="Shirasu K."/>
        </authorList>
    </citation>
    <scope>NUCLEOTIDE SEQUENCE [LARGE SCALE GENOMIC DNA]</scope>
    <source>
        <strain evidence="3">cv. UVA1</strain>
    </source>
</reference>
<evidence type="ECO:0000313" key="2">
    <source>
        <dbReference type="EMBL" id="GER51843.1"/>
    </source>
</evidence>
<dbReference type="AlphaFoldDB" id="A0A5A7R280"/>
<protein>
    <submittedName>
        <fullName evidence="2">Aspartyl/glutamyl-tRNA(Asn/Gln) amidotransferasesubunit B</fullName>
    </submittedName>
</protein>
<comment type="caution">
    <text evidence="2">The sequence shown here is derived from an EMBL/GenBank/DDBJ whole genome shotgun (WGS) entry which is preliminary data.</text>
</comment>
<name>A0A5A7R280_STRAF</name>
<dbReference type="EMBL" id="BKCP01009959">
    <property type="protein sequence ID" value="GER51843.1"/>
    <property type="molecule type" value="Genomic_DNA"/>
</dbReference>
<sequence>MRPATVNEMYASGGGQGVEGRSGGEYDGALVVGRLCEGGVKAYGEEDTRINSESNGITGSSGHNITHGQKVDSGSSQMGEGTFSTMGKGDLVLYDVAQQSRILGVIVEETPQIEGMKADQIGTVAVVPMGEEYLLNKTEVKTGKSKRTWKRALPKERRLIRDCGVVIKEDSKQQLFKRLRDFG</sequence>
<dbReference type="GO" id="GO:0016740">
    <property type="term" value="F:transferase activity"/>
    <property type="evidence" value="ECO:0007669"/>
    <property type="project" value="UniProtKB-KW"/>
</dbReference>
<feature type="non-terminal residue" evidence="2">
    <location>
        <position position="183"/>
    </location>
</feature>
<evidence type="ECO:0000313" key="3">
    <source>
        <dbReference type="Proteomes" id="UP000325081"/>
    </source>
</evidence>
<evidence type="ECO:0000256" key="1">
    <source>
        <dbReference type="SAM" id="MobiDB-lite"/>
    </source>
</evidence>
<keyword evidence="3" id="KW-1185">Reference proteome</keyword>
<proteinExistence type="predicted"/>